<reference evidence="2 3" key="1">
    <citation type="submission" date="2016-02" db="EMBL/GenBank/DDBJ databases">
        <title>Draft genome sequence of Polaribacter atrinae KACC17473.</title>
        <authorList>
            <person name="Shin S.-K."/>
            <person name="Yi H."/>
        </authorList>
    </citation>
    <scope>NUCLEOTIDE SEQUENCE [LARGE SCALE GENOMIC DNA]</scope>
    <source>
        <strain evidence="2 3">KACC 17473</strain>
    </source>
</reference>
<name>A0A176TBC6_9FLAO</name>
<dbReference type="OrthoDB" id="610610at2"/>
<organism evidence="2 3">
    <name type="scientific">Polaribacter atrinae</name>
    <dbReference type="NCBI Taxonomy" id="1333662"/>
    <lineage>
        <taxon>Bacteria</taxon>
        <taxon>Pseudomonadati</taxon>
        <taxon>Bacteroidota</taxon>
        <taxon>Flavobacteriia</taxon>
        <taxon>Flavobacteriales</taxon>
        <taxon>Flavobacteriaceae</taxon>
    </lineage>
</organism>
<dbReference type="Proteomes" id="UP000076923">
    <property type="component" value="Unassembled WGS sequence"/>
</dbReference>
<evidence type="ECO:0000313" key="3">
    <source>
        <dbReference type="Proteomes" id="UP000076923"/>
    </source>
</evidence>
<sequence>MKKLYILVVFLFLILNTKAQLQVSLNVDSNPTPEISEWVNRTNLAILTVTNTDPDWEPDYKIKVEMYKDGNKMFETNNNVITQTLELGTVTFLADEIIPYNAINFTNNSFEQTVLQTGMLPAGEYSFCLSLIHVDTGLPLTSSPTSPICQPMIMTAYQMPELINPISNVNFDSQLVPTITFNWTPVTPMPPADLGVKYIIAISEVYSGQSSATQAFHINTPIIEEEILVGTQFTWPSDIDAPDELTQYVWSVKALSTSNDNQYQQGVNGFVPPQTFTITPAADQTVEDCECDTYNLTQPVVEIVQLESNNYPRKLSLTNVTQLRDYLINCQSLYSDNSENYTIEATINWGEDHASESILGNNAFEHLYNTNTHEIPEEICINYTINPMPGISGGQCVRQFCIDVPENLLNLNTSDTDTDVIAVGESIHAGQNHEFEVKVTEVAIDSATNKITGKGNVYVNWLGARVAVKFNAITLDTNKNLLTGNILGEIYDAPAPVYPQAWGEEIIANNNTANNVATSVANWGNDVVGDVIDWTNNTSGDAVEWINNTAGTSIDAPTIDPQAPIPDGPLTDNTEPVKLPLGVNYANGDQFAITEIVFRSNLSEFNLVAAKNTPPSWQAPGEDPQLIGFKAVNVKFHPDSVETPPERLELVENVNIGNMNNKVTFTFISPANSSNGCYIEWDENGFSEIGIELVSSFTRDWFIPVPDDGTSRSKASFVGTIQDWDAFVLTGNLEKSELVDSQGMTIMAGNISIDLSDTLNPISLQTASDFPENYTGENTMLFRGFHMEELTVGMPDSWQTNNDGTPTLSVYDMIINDTGVTLVAEATNVAAFRGANVADLIASIDTVHVDIRSSSFHDAYVKGKIGLPISKADSIQNPLKYNALFSTATQTPSFQLTIEPTGPINASLMKGTMELDQTSNIVAYVDKNKKTFQSTLNGNFVWDDVKLGPVKHINMNLGFQGLEMNYNSSLTNKFNFNVGSWAFASPQKFMSNFPVTIENIDFNEKTSTGNQLIHGDLNFDVIFNLTEDIGGQSKMAVEMAIEDNPGGSGVGKFKPKYISTGIDDISIYAHLPAVSIDGTLAFRNDHPVYGNGFKGTLNASFKTPSIGITALAEFGNTNYLNNGATYRYWRVEAAAKFSAGIPFLPGVAFYGFGGGAYKNMEGALVASSGSTPAHYSFSPKKGNLGFQVEATIGAAAKVESFNADVGLNGQFSSSDGLINIGFTGDFYIGGPLLPQTERDKAQVKGNVIVDYNFPNKHFFMNVDASVDTDVISTPYPANLNVDINGTTNKWHFKFGQPSALNTVEVFGISLYEYLTFGNNIETPSGFTQTFKNGWASVWNGDQPGIPVGSGVDNNSALGKGFAFGVGFQFDKNLNQNLINGYSVNLDVAAGAELNLSMIQKTGINCKDSSKEFGLNGWRAGGSVGFYGAVDAYVSKNSKRWDLLNVKAGGWLEGKFPGPTYVAGEVRGQAKIGRIKTWIHLLGDCKKDGGAYHLRHSLQWTACTHYQYHYLVNKSFEKQFDWGTDCNGTDPTSNQIFTQQDAAADQAQRLITYIKPDPSSLIYNYEITKPISIKYGLTPDEEFDVGEQQSTGAVVTRIFKLERQVKMYVDEQDNGVYVEIPKNTQLLQPNRKTLIMSNNNLGEELYTIDFININENINMQTQIANPIIDNNQPNSINNMQMAAVTSTGSILNAGVFSSNTLQNKQTATVVRFPAAPTDSGSATSNTELDNEEEGETGTANYGTLPPAAAPLVNNLDLNKTYKIIITATLKEKINNIWVNAKKSDNSSVTETKEKLFRTGPIKQIEASKADVSLTKEQTTPNNTNTPKTVVFTKKKVSPIAKKVIIENKKILEKNKAKKKSDKSKKRVSK</sequence>
<comment type="caution">
    <text evidence="2">The sequence shown here is derived from an EMBL/GenBank/DDBJ whole genome shotgun (WGS) entry which is preliminary data.</text>
</comment>
<protein>
    <submittedName>
        <fullName evidence="2">Uncharacterized protein</fullName>
    </submittedName>
</protein>
<dbReference type="EMBL" id="LVWE01000040">
    <property type="protein sequence ID" value="OAD44715.1"/>
    <property type="molecule type" value="Genomic_DNA"/>
</dbReference>
<feature type="compositionally biased region" description="Polar residues" evidence="1">
    <location>
        <begin position="1717"/>
        <end position="1726"/>
    </location>
</feature>
<keyword evidence="3" id="KW-1185">Reference proteome</keyword>
<feature type="region of interest" description="Disordered" evidence="1">
    <location>
        <begin position="1711"/>
        <end position="1742"/>
    </location>
</feature>
<evidence type="ECO:0000313" key="2">
    <source>
        <dbReference type="EMBL" id="OAD44715.1"/>
    </source>
</evidence>
<evidence type="ECO:0000256" key="1">
    <source>
        <dbReference type="SAM" id="MobiDB-lite"/>
    </source>
</evidence>
<accession>A0A176TBC6</accession>
<feature type="region of interest" description="Disordered" evidence="1">
    <location>
        <begin position="553"/>
        <end position="574"/>
    </location>
</feature>
<dbReference type="RefSeq" id="WP_068450184.1">
    <property type="nucleotide sequence ID" value="NZ_CP150660.1"/>
</dbReference>
<proteinExistence type="predicted"/>
<dbReference type="STRING" id="1333662.LPB303_11175"/>
<gene>
    <name evidence="2" type="ORF">LPB303_11175</name>
</gene>